<evidence type="ECO:0000313" key="3">
    <source>
        <dbReference type="Proteomes" id="UP000192578"/>
    </source>
</evidence>
<comment type="caution">
    <text evidence="2">The sequence shown here is derived from an EMBL/GenBank/DDBJ whole genome shotgun (WGS) entry which is preliminary data.</text>
</comment>
<sequence>MVSRDDDVVRRRVAAAGSSRSGDGNGNVIKRSGSLNELRPAREAVFKERPGLLRRVFTGSRRKRGKRFADLHILNPAECDTTLTVHQPEG</sequence>
<feature type="compositionally biased region" description="Basic and acidic residues" evidence="1">
    <location>
        <begin position="1"/>
        <end position="10"/>
    </location>
</feature>
<accession>A0A1W0X4T5</accession>
<organism evidence="2 3">
    <name type="scientific">Hypsibius exemplaris</name>
    <name type="common">Freshwater tardigrade</name>
    <dbReference type="NCBI Taxonomy" id="2072580"/>
    <lineage>
        <taxon>Eukaryota</taxon>
        <taxon>Metazoa</taxon>
        <taxon>Ecdysozoa</taxon>
        <taxon>Tardigrada</taxon>
        <taxon>Eutardigrada</taxon>
        <taxon>Parachela</taxon>
        <taxon>Hypsibioidea</taxon>
        <taxon>Hypsibiidae</taxon>
        <taxon>Hypsibius</taxon>
    </lineage>
</organism>
<proteinExistence type="predicted"/>
<dbReference type="Proteomes" id="UP000192578">
    <property type="component" value="Unassembled WGS sequence"/>
</dbReference>
<feature type="region of interest" description="Disordered" evidence="1">
    <location>
        <begin position="1"/>
        <end position="34"/>
    </location>
</feature>
<keyword evidence="3" id="KW-1185">Reference proteome</keyword>
<protein>
    <submittedName>
        <fullName evidence="2">Uncharacterized protein</fullName>
    </submittedName>
</protein>
<gene>
    <name evidence="2" type="ORF">BV898_03551</name>
</gene>
<dbReference type="AlphaFoldDB" id="A0A1W0X4T5"/>
<evidence type="ECO:0000313" key="2">
    <source>
        <dbReference type="EMBL" id="OQV22374.1"/>
    </source>
</evidence>
<reference evidence="3" key="1">
    <citation type="submission" date="2017-01" db="EMBL/GenBank/DDBJ databases">
        <title>Comparative genomics of anhydrobiosis in the tardigrade Hypsibius dujardini.</title>
        <authorList>
            <person name="Yoshida Y."/>
            <person name="Koutsovoulos G."/>
            <person name="Laetsch D."/>
            <person name="Stevens L."/>
            <person name="Kumar S."/>
            <person name="Horikawa D."/>
            <person name="Ishino K."/>
            <person name="Komine S."/>
            <person name="Tomita M."/>
            <person name="Blaxter M."/>
            <person name="Arakawa K."/>
        </authorList>
    </citation>
    <scope>NUCLEOTIDE SEQUENCE [LARGE SCALE GENOMIC DNA]</scope>
    <source>
        <strain evidence="3">Z151</strain>
    </source>
</reference>
<evidence type="ECO:0000256" key="1">
    <source>
        <dbReference type="SAM" id="MobiDB-lite"/>
    </source>
</evidence>
<name>A0A1W0X4T5_HYPEX</name>
<feature type="compositionally biased region" description="Low complexity" evidence="1">
    <location>
        <begin position="14"/>
        <end position="28"/>
    </location>
</feature>
<dbReference type="EMBL" id="MTYJ01000017">
    <property type="protein sequence ID" value="OQV22374.1"/>
    <property type="molecule type" value="Genomic_DNA"/>
</dbReference>